<proteinExistence type="predicted"/>
<reference evidence="1" key="1">
    <citation type="submission" date="2023-03" db="EMBL/GenBank/DDBJ databases">
        <title>Chromosome-level genomes of two armyworms, Mythimna separata and Mythimna loreyi, provide insights into the biosynthesis and reception of sex pheromones.</title>
        <authorList>
            <person name="Zhao H."/>
        </authorList>
    </citation>
    <scope>NUCLEOTIDE SEQUENCE</scope>
    <source>
        <strain evidence="1">BeijingLab</strain>
    </source>
</reference>
<evidence type="ECO:0000313" key="2">
    <source>
        <dbReference type="Proteomes" id="UP001231649"/>
    </source>
</evidence>
<accession>A0ACC2Q5H1</accession>
<organism evidence="1 2">
    <name type="scientific">Mythimna loreyi</name>
    <dbReference type="NCBI Taxonomy" id="667449"/>
    <lineage>
        <taxon>Eukaryota</taxon>
        <taxon>Metazoa</taxon>
        <taxon>Ecdysozoa</taxon>
        <taxon>Arthropoda</taxon>
        <taxon>Hexapoda</taxon>
        <taxon>Insecta</taxon>
        <taxon>Pterygota</taxon>
        <taxon>Neoptera</taxon>
        <taxon>Endopterygota</taxon>
        <taxon>Lepidoptera</taxon>
        <taxon>Glossata</taxon>
        <taxon>Ditrysia</taxon>
        <taxon>Noctuoidea</taxon>
        <taxon>Noctuidae</taxon>
        <taxon>Noctuinae</taxon>
        <taxon>Hadenini</taxon>
        <taxon>Mythimna</taxon>
    </lineage>
</organism>
<protein>
    <submittedName>
        <fullName evidence="1">Uncharacterized protein</fullName>
    </submittedName>
</protein>
<dbReference type="Proteomes" id="UP001231649">
    <property type="component" value="Chromosome 25"/>
</dbReference>
<sequence>MDRCRCADYEAAVKKIKFYTVGTYRPDIIENYDRGPYYTTWVRNSVDLTDLRFKRPKGHKRFKPEDLPINRLPIRSQKIENMWCRYMTPVQMSKE</sequence>
<dbReference type="EMBL" id="CM056801">
    <property type="protein sequence ID" value="KAJ8708738.1"/>
    <property type="molecule type" value="Genomic_DNA"/>
</dbReference>
<name>A0ACC2Q5H1_9NEOP</name>
<keyword evidence="2" id="KW-1185">Reference proteome</keyword>
<evidence type="ECO:0000313" key="1">
    <source>
        <dbReference type="EMBL" id="KAJ8708738.1"/>
    </source>
</evidence>
<gene>
    <name evidence="1" type="ORF">PYW08_010120</name>
</gene>
<comment type="caution">
    <text evidence="1">The sequence shown here is derived from an EMBL/GenBank/DDBJ whole genome shotgun (WGS) entry which is preliminary data.</text>
</comment>